<evidence type="ECO:0000256" key="4">
    <source>
        <dbReference type="ARBA" id="ARBA00022519"/>
    </source>
</evidence>
<evidence type="ECO:0000256" key="3">
    <source>
        <dbReference type="ARBA" id="ARBA00022516"/>
    </source>
</evidence>
<keyword evidence="9" id="KW-0443">Lipid metabolism</keyword>
<feature type="transmembrane region" description="Helical" evidence="11">
    <location>
        <begin position="6"/>
        <end position="24"/>
    </location>
</feature>
<keyword evidence="5" id="KW-0441">Lipid A biosynthesis</keyword>
<evidence type="ECO:0000256" key="11">
    <source>
        <dbReference type="SAM" id="Phobius"/>
    </source>
</evidence>
<feature type="transmembrane region" description="Helical" evidence="11">
    <location>
        <begin position="178"/>
        <end position="198"/>
    </location>
</feature>
<keyword evidence="4" id="KW-0997">Cell inner membrane</keyword>
<feature type="domain" description="EamA" evidence="12">
    <location>
        <begin position="7"/>
        <end position="132"/>
    </location>
</feature>
<reference evidence="13 14" key="1">
    <citation type="submission" date="2024-03" db="EMBL/GenBank/DDBJ databases">
        <title>Novel species of the genus Variovorax.</title>
        <authorList>
            <person name="Liu Q."/>
            <person name="Xin Y.-H."/>
        </authorList>
    </citation>
    <scope>NUCLEOTIDE SEQUENCE [LARGE SCALE GENOMIC DNA]</scope>
    <source>
        <strain evidence="13 14">KACC 18899</strain>
    </source>
</reference>
<feature type="transmembrane region" description="Helical" evidence="11">
    <location>
        <begin position="61"/>
        <end position="81"/>
    </location>
</feature>
<organism evidence="13 14">
    <name type="scientific">Variovorax ureilyticus</name>
    <dbReference type="NCBI Taxonomy" id="1836198"/>
    <lineage>
        <taxon>Bacteria</taxon>
        <taxon>Pseudomonadati</taxon>
        <taxon>Pseudomonadota</taxon>
        <taxon>Betaproteobacteria</taxon>
        <taxon>Burkholderiales</taxon>
        <taxon>Comamonadaceae</taxon>
        <taxon>Variovorax</taxon>
    </lineage>
</organism>
<dbReference type="InterPro" id="IPR037185">
    <property type="entry name" value="EmrE-like"/>
</dbReference>
<feature type="domain" description="EamA" evidence="12">
    <location>
        <begin position="150"/>
        <end position="287"/>
    </location>
</feature>
<evidence type="ECO:0000259" key="12">
    <source>
        <dbReference type="Pfam" id="PF00892"/>
    </source>
</evidence>
<evidence type="ECO:0000256" key="5">
    <source>
        <dbReference type="ARBA" id="ARBA00022556"/>
    </source>
</evidence>
<gene>
    <name evidence="13" type="ORF">WKW77_26005</name>
</gene>
<dbReference type="RefSeq" id="WP_340359782.1">
    <property type="nucleotide sequence ID" value="NZ_JBBKZU010000013.1"/>
</dbReference>
<evidence type="ECO:0000256" key="10">
    <source>
        <dbReference type="ARBA" id="ARBA00023136"/>
    </source>
</evidence>
<evidence type="ECO:0000256" key="9">
    <source>
        <dbReference type="ARBA" id="ARBA00023098"/>
    </source>
</evidence>
<keyword evidence="7" id="KW-0448">Lipopolysaccharide biosynthesis</keyword>
<keyword evidence="3" id="KW-0444">Lipid biosynthesis</keyword>
<keyword evidence="14" id="KW-1185">Reference proteome</keyword>
<dbReference type="PANTHER" id="PTHR30561">
    <property type="entry name" value="SMR FAMILY PROTON-DEPENDENT DRUG EFFLUX TRANSPORTER SUGE"/>
    <property type="match status" value="1"/>
</dbReference>
<keyword evidence="10 11" id="KW-0472">Membrane</keyword>
<evidence type="ECO:0000256" key="6">
    <source>
        <dbReference type="ARBA" id="ARBA00022692"/>
    </source>
</evidence>
<comment type="caution">
    <text evidence="13">The sequence shown here is derived from an EMBL/GenBank/DDBJ whole genome shotgun (WGS) entry which is preliminary data.</text>
</comment>
<feature type="transmembrane region" description="Helical" evidence="11">
    <location>
        <begin position="149"/>
        <end position="166"/>
    </location>
</feature>
<dbReference type="PANTHER" id="PTHR30561:SF9">
    <property type="entry name" value="4-AMINO-4-DEOXY-L-ARABINOSE-PHOSPHOUNDECAPRENOL FLIPPASE SUBUNIT ARNF-RELATED"/>
    <property type="match status" value="1"/>
</dbReference>
<feature type="transmembrane region" description="Helical" evidence="11">
    <location>
        <begin position="36"/>
        <end position="55"/>
    </location>
</feature>
<dbReference type="InterPro" id="IPR000620">
    <property type="entry name" value="EamA_dom"/>
</dbReference>
<evidence type="ECO:0000313" key="13">
    <source>
        <dbReference type="EMBL" id="MEJ8814558.1"/>
    </source>
</evidence>
<evidence type="ECO:0000313" key="14">
    <source>
        <dbReference type="Proteomes" id="UP001365846"/>
    </source>
</evidence>
<keyword evidence="2" id="KW-1003">Cell membrane</keyword>
<protein>
    <submittedName>
        <fullName evidence="13">EamA family transporter</fullName>
    </submittedName>
</protein>
<dbReference type="Pfam" id="PF00892">
    <property type="entry name" value="EamA"/>
    <property type="match status" value="2"/>
</dbReference>
<dbReference type="InterPro" id="IPR000390">
    <property type="entry name" value="Small_drug/metabolite_transptr"/>
</dbReference>
<keyword evidence="6 11" id="KW-0812">Transmembrane</keyword>
<comment type="subcellular location">
    <subcellularLocation>
        <location evidence="1">Cell membrane</location>
        <topology evidence="1">Multi-pass membrane protein</topology>
    </subcellularLocation>
</comment>
<dbReference type="SUPFAM" id="SSF103481">
    <property type="entry name" value="Multidrug resistance efflux transporter EmrE"/>
    <property type="match status" value="2"/>
</dbReference>
<dbReference type="EMBL" id="JBBKZU010000013">
    <property type="protein sequence ID" value="MEJ8814558.1"/>
    <property type="molecule type" value="Genomic_DNA"/>
</dbReference>
<keyword evidence="8 11" id="KW-1133">Transmembrane helix</keyword>
<proteinExistence type="predicted"/>
<evidence type="ECO:0000256" key="1">
    <source>
        <dbReference type="ARBA" id="ARBA00004651"/>
    </source>
</evidence>
<evidence type="ECO:0000256" key="2">
    <source>
        <dbReference type="ARBA" id="ARBA00022475"/>
    </source>
</evidence>
<evidence type="ECO:0000256" key="7">
    <source>
        <dbReference type="ARBA" id="ARBA00022985"/>
    </source>
</evidence>
<feature type="transmembrane region" description="Helical" evidence="11">
    <location>
        <begin position="244"/>
        <end position="265"/>
    </location>
</feature>
<dbReference type="Gene3D" id="1.10.3730.20">
    <property type="match status" value="2"/>
</dbReference>
<dbReference type="Proteomes" id="UP001365846">
    <property type="component" value="Unassembled WGS sequence"/>
</dbReference>
<name>A0ABU8VLU1_9BURK</name>
<accession>A0ABU8VLU1</accession>
<evidence type="ECO:0000256" key="8">
    <source>
        <dbReference type="ARBA" id="ARBA00022989"/>
    </source>
</evidence>
<feature type="transmembrane region" description="Helical" evidence="11">
    <location>
        <begin position="219"/>
        <end position="238"/>
    </location>
</feature>
<sequence>MTLTGPIVLAVLFGALLHASWNALIKSATDKSLDTALIHSLGFLIAVPLLLITGLPPPAAWPYIVASTLVHIGYYIALAGAYKHGDLSLTYPLMRGCAPLLVALSSHAVIGESLSTFAWGGVAAICAGVILLGLSPASLHAGDGHRGKAVRYALSNAAIIAVYTVVDGLGVRASGNAAAYLAMLFLFDGIPYMLLVMWRRRGAGQGRAALAYMAGRWKIACLGTLASLGSYGIALWAMTRAPVAAVAALRETSVLFAALIGTLWLREAFGRHRAAGTAVLVAGVIALRFG</sequence>
<feature type="transmembrane region" description="Helical" evidence="11">
    <location>
        <begin position="116"/>
        <end position="137"/>
    </location>
</feature>